<accession>A0ABQ8UWB6</accession>
<name>A0ABQ8UWB6_9EUKA</name>
<keyword evidence="2" id="KW-1185">Reference proteome</keyword>
<comment type="caution">
    <text evidence="1">The sequence shown here is derived from an EMBL/GenBank/DDBJ whole genome shotgun (WGS) entry which is preliminary data.</text>
</comment>
<gene>
    <name evidence="1" type="ORF">PAPYR_1757</name>
</gene>
<evidence type="ECO:0000313" key="2">
    <source>
        <dbReference type="Proteomes" id="UP001141327"/>
    </source>
</evidence>
<dbReference type="Proteomes" id="UP001141327">
    <property type="component" value="Unassembled WGS sequence"/>
</dbReference>
<sequence length="712" mass="75648">MAQSHLDAFNAEEEKIRAGAPDAIHIGHLSYNIKEWERGTSRREPFNAFLRHTGNVVLDSIPSISCVSEQPGTVVGSGCAIFNTLKDCPLTGSDPELAFLAAGEGSRLWGACLAGGAVKGLVTVLGRTLFEQTANQALMLLAQLPNRGRDMVVIAGTDNVFLPSNYPLLVGQSPLSAHPVAGLYQFSKDALLMDEGQQEVLSADRVREMTQLGVMVLDPATGAHPVLFHEKPTAQAVVEICRTHKTSRLFYNAFCFAMTKEAARFLVGRFSAPSHQDPQTPLYLLPDLDWSTHVLEPLAAQSVATWEARWAGSQQAIIRHSADWRALWDIAQEFKGRFGAPAVVRLGSEAVWYDAGLSRDLVQLHRLLLPPAEPAPARPTAAALLRGLFGLPPTGNAFGVHCPPGASVVVDPAALVVNCVFLGGGSVGPGAVLNQCVFRSYVSIPANTVMLTSLIDTLDPASAPGCLVYGYRDARLAVREVPAPAAAAVAAAALPAVQSGGQRPTNLVELGLAPGMAGPLRLDLDGIYFTCEVDPGAVAAKGNLPLLPEAARQVPLEASGRHVLRGRCVLSVLPKDKGTRSYFRHYNLDRPPYVFNAGRSYLNQLILPAQPAGGPAGAGAAPLLGPAASPNPERDEAVARGDLEAINAKLEEIRLNERQAALQQQQQAVPGSAPMWTFNELLTGAVSLRASLEQMRLCRGLALGDVAFVGGE</sequence>
<dbReference type="EMBL" id="JAPMOS010000006">
    <property type="protein sequence ID" value="KAJ4461644.1"/>
    <property type="molecule type" value="Genomic_DNA"/>
</dbReference>
<reference evidence="1" key="1">
    <citation type="journal article" date="2022" name="bioRxiv">
        <title>Genomics of Preaxostyla Flagellates Illuminates Evolutionary Transitions and the Path Towards Mitochondrial Loss.</title>
        <authorList>
            <person name="Novak L.V.F."/>
            <person name="Treitli S.C."/>
            <person name="Pyrih J."/>
            <person name="Halakuc P."/>
            <person name="Pipaliya S.V."/>
            <person name="Vacek V."/>
            <person name="Brzon O."/>
            <person name="Soukal P."/>
            <person name="Eme L."/>
            <person name="Dacks J.B."/>
            <person name="Karnkowska A."/>
            <person name="Elias M."/>
            <person name="Hampl V."/>
        </authorList>
    </citation>
    <scope>NUCLEOTIDE SEQUENCE</scope>
    <source>
        <strain evidence="1">RCP-MX</strain>
    </source>
</reference>
<organism evidence="1 2">
    <name type="scientific">Paratrimastix pyriformis</name>
    <dbReference type="NCBI Taxonomy" id="342808"/>
    <lineage>
        <taxon>Eukaryota</taxon>
        <taxon>Metamonada</taxon>
        <taxon>Preaxostyla</taxon>
        <taxon>Paratrimastigidae</taxon>
        <taxon>Paratrimastix</taxon>
    </lineage>
</organism>
<evidence type="ECO:0000313" key="1">
    <source>
        <dbReference type="EMBL" id="KAJ4461644.1"/>
    </source>
</evidence>
<protein>
    <submittedName>
        <fullName evidence="1">Uncharacterized protein</fullName>
    </submittedName>
</protein>
<proteinExistence type="predicted"/>